<name>A0A6N2TGY3_9ACTO</name>
<dbReference type="InterPro" id="IPR027417">
    <property type="entry name" value="P-loop_NTPase"/>
</dbReference>
<sequence length="187" mass="19994">MRCVDGNATVNVSEHPILVLVGTSGSGKTCVAQEIAKSCGLRVQEDQELLASLYSRSFDELVLDERFPLQEALENVGFQLLSSGCDIAVLSPSQVNSSRILSKLSQLVDEGTSVVLLKTSIDEAARRVGLNAPRSVGLGMPRALFAAMSRQLDRTYQDLATFSCDTGENTAREVADTIIAACKIATV</sequence>
<proteinExistence type="predicted"/>
<dbReference type="SUPFAM" id="SSF52540">
    <property type="entry name" value="P-loop containing nucleoside triphosphate hydrolases"/>
    <property type="match status" value="1"/>
</dbReference>
<dbReference type="InterPro" id="IPR031322">
    <property type="entry name" value="Shikimate/glucono_kinase"/>
</dbReference>
<organism evidence="1">
    <name type="scientific">Schaalia odontolytica</name>
    <dbReference type="NCBI Taxonomy" id="1660"/>
    <lineage>
        <taxon>Bacteria</taxon>
        <taxon>Bacillati</taxon>
        <taxon>Actinomycetota</taxon>
        <taxon>Actinomycetes</taxon>
        <taxon>Actinomycetales</taxon>
        <taxon>Actinomycetaceae</taxon>
        <taxon>Schaalia</taxon>
    </lineage>
</organism>
<dbReference type="Pfam" id="PF01202">
    <property type="entry name" value="SKI"/>
    <property type="match status" value="1"/>
</dbReference>
<accession>A0A6N2TGY3</accession>
<dbReference type="GO" id="GO:0016301">
    <property type="term" value="F:kinase activity"/>
    <property type="evidence" value="ECO:0007669"/>
    <property type="project" value="UniProtKB-KW"/>
</dbReference>
<protein>
    <submittedName>
        <fullName evidence="1">Shikimate kinase</fullName>
    </submittedName>
</protein>
<gene>
    <name evidence="1" type="ORF">AOLFYP35_01356</name>
</gene>
<keyword evidence="1" id="KW-0418">Kinase</keyword>
<evidence type="ECO:0000313" key="1">
    <source>
        <dbReference type="EMBL" id="VYT04828.1"/>
    </source>
</evidence>
<dbReference type="AlphaFoldDB" id="A0A6N2TGY3"/>
<keyword evidence="1" id="KW-0808">Transferase</keyword>
<dbReference type="Gene3D" id="3.40.50.300">
    <property type="entry name" value="P-loop containing nucleotide triphosphate hydrolases"/>
    <property type="match status" value="1"/>
</dbReference>
<dbReference type="EMBL" id="CACRSM010000002">
    <property type="protein sequence ID" value="VYT04828.1"/>
    <property type="molecule type" value="Genomic_DNA"/>
</dbReference>
<reference evidence="1" key="1">
    <citation type="submission" date="2019-11" db="EMBL/GenBank/DDBJ databases">
        <authorList>
            <person name="Feng L."/>
        </authorList>
    </citation>
    <scope>NUCLEOTIDE SEQUENCE</scope>
    <source>
        <strain evidence="1">AodontolyticusLFYP35</strain>
    </source>
</reference>